<sequence>MVSSNNDTPPHVDNVADVSFSTESTECGLYARKVGDDLGSAEDALNQFGIISYDSNKNTLLGHSIVLPPISVAQASVGAPATLEGPGQLNSKCITECDSTTADLGTEAAGECVSNVKAIVNPSCYVEEDTILPSTSSEGIFPKSTYEEQSQSSYSPSQTAAAVAVASDLISMFDEEHYKNATDLGQYTDFSYNALLTQALLSCSDAAAAAGLNLSCGQSSTDSLNDSAFFSSLNTTAIENLKALTSLSSMGHNMDGMMMDDG</sequence>
<dbReference type="Proteomes" id="UP000075902">
    <property type="component" value="Unassembled WGS sequence"/>
</dbReference>
<protein>
    <submittedName>
        <fullName evidence="1">Uncharacterized protein</fullName>
    </submittedName>
</protein>
<evidence type="ECO:0000313" key="1">
    <source>
        <dbReference type="EnsemblMetazoa" id="AMEC021873-PA"/>
    </source>
</evidence>
<reference evidence="2" key="1">
    <citation type="submission" date="2014-01" db="EMBL/GenBank/DDBJ databases">
        <title>The Genome Sequence of Anopheles melas CM1001059_A (V2).</title>
        <authorList>
            <consortium name="The Broad Institute Genomics Platform"/>
            <person name="Neafsey D.E."/>
            <person name="Besansky N."/>
            <person name="Howell P."/>
            <person name="Walton C."/>
            <person name="Young S.K."/>
            <person name="Zeng Q."/>
            <person name="Gargeya S."/>
            <person name="Fitzgerald M."/>
            <person name="Haas B."/>
            <person name="Abouelleil A."/>
            <person name="Allen A.W."/>
            <person name="Alvarado L."/>
            <person name="Arachchi H.M."/>
            <person name="Berlin A.M."/>
            <person name="Chapman S.B."/>
            <person name="Gainer-Dewar J."/>
            <person name="Goldberg J."/>
            <person name="Griggs A."/>
            <person name="Gujja S."/>
            <person name="Hansen M."/>
            <person name="Howarth C."/>
            <person name="Imamovic A."/>
            <person name="Ireland A."/>
            <person name="Larimer J."/>
            <person name="McCowan C."/>
            <person name="Murphy C."/>
            <person name="Pearson M."/>
            <person name="Poon T.W."/>
            <person name="Priest M."/>
            <person name="Roberts A."/>
            <person name="Saif S."/>
            <person name="Shea T."/>
            <person name="Sisk P."/>
            <person name="Sykes S."/>
            <person name="Wortman J."/>
            <person name="Nusbaum C."/>
            <person name="Birren B."/>
        </authorList>
    </citation>
    <scope>NUCLEOTIDE SEQUENCE [LARGE SCALE GENOMIC DNA]</scope>
    <source>
        <strain evidence="2">CM1001059</strain>
    </source>
</reference>
<dbReference type="VEuPathDB" id="VectorBase:AMEC021873"/>
<proteinExistence type="predicted"/>
<dbReference type="EnsemblMetazoa" id="AMEC021873-RA">
    <property type="protein sequence ID" value="AMEC021873-PA"/>
    <property type="gene ID" value="AMEC021873"/>
</dbReference>
<dbReference type="STRING" id="34690.A0A182UK47"/>
<keyword evidence="2" id="KW-1185">Reference proteome</keyword>
<evidence type="ECO:0000313" key="2">
    <source>
        <dbReference type="Proteomes" id="UP000075902"/>
    </source>
</evidence>
<organism evidence="1 2">
    <name type="scientific">Anopheles melas</name>
    <dbReference type="NCBI Taxonomy" id="34690"/>
    <lineage>
        <taxon>Eukaryota</taxon>
        <taxon>Metazoa</taxon>
        <taxon>Ecdysozoa</taxon>
        <taxon>Arthropoda</taxon>
        <taxon>Hexapoda</taxon>
        <taxon>Insecta</taxon>
        <taxon>Pterygota</taxon>
        <taxon>Neoptera</taxon>
        <taxon>Endopterygota</taxon>
        <taxon>Diptera</taxon>
        <taxon>Nematocera</taxon>
        <taxon>Culicoidea</taxon>
        <taxon>Culicidae</taxon>
        <taxon>Anophelinae</taxon>
        <taxon>Anopheles</taxon>
    </lineage>
</organism>
<dbReference type="AlphaFoldDB" id="A0A182UK47"/>
<reference evidence="1" key="2">
    <citation type="submission" date="2020-05" db="UniProtKB">
        <authorList>
            <consortium name="EnsemblMetazoa"/>
        </authorList>
    </citation>
    <scope>IDENTIFICATION</scope>
    <source>
        <strain evidence="1">CM1001059</strain>
    </source>
</reference>
<name>A0A182UK47_9DIPT</name>
<accession>A0A182UK47</accession>